<evidence type="ECO:0000313" key="2">
    <source>
        <dbReference type="Proteomes" id="UP000218244"/>
    </source>
</evidence>
<keyword evidence="2" id="KW-1185">Reference proteome</keyword>
<dbReference type="Proteomes" id="UP000218244">
    <property type="component" value="Chromosome"/>
</dbReference>
<accession>A0A161JPB1</accession>
<evidence type="ECO:0000313" key="1">
    <source>
        <dbReference type="EMBL" id="BAU97188.1"/>
    </source>
</evidence>
<dbReference type="RefSeq" id="WP_269457470.1">
    <property type="nucleotide sequence ID" value="NZ_AP017369.1"/>
</dbReference>
<dbReference type="KEGG" id="csur:N24_2926"/>
<proteinExistence type="predicted"/>
<dbReference type="EMBL" id="AP017369">
    <property type="protein sequence ID" value="BAU97188.1"/>
    <property type="molecule type" value="Genomic_DNA"/>
</dbReference>
<sequence length="43" mass="4324">MNETFSKAAGIIAAALLVTGGIAPVAQGQALQVVTPEQQLSTK</sequence>
<organism evidence="1 2">
    <name type="scientific">Corynebacterium suranareeae</name>
    <dbReference type="NCBI Taxonomy" id="2506452"/>
    <lineage>
        <taxon>Bacteria</taxon>
        <taxon>Bacillati</taxon>
        <taxon>Actinomycetota</taxon>
        <taxon>Actinomycetes</taxon>
        <taxon>Mycobacteriales</taxon>
        <taxon>Corynebacteriaceae</taxon>
        <taxon>Corynebacterium</taxon>
    </lineage>
</organism>
<dbReference type="AlphaFoldDB" id="A0A161JPB1"/>
<name>A0A161JPB1_9CORY</name>
<protein>
    <submittedName>
        <fullName evidence="1">Uncharacterized protein</fullName>
    </submittedName>
</protein>
<gene>
    <name evidence="1" type="ORF">N24_2926</name>
</gene>
<reference evidence="1 2" key="1">
    <citation type="submission" date="2016-02" db="EMBL/GenBank/DDBJ databases">
        <title>Corynebacterium glutamicum N24 whole genome sequencing project.</title>
        <authorList>
            <person name="Matsutani M."/>
            <person name="Nangtapong N."/>
            <person name="Yakushi T."/>
            <person name="Matsushita K."/>
        </authorList>
    </citation>
    <scope>NUCLEOTIDE SEQUENCE [LARGE SCALE GENOMIC DNA]</scope>
    <source>
        <strain evidence="1 2">N24</strain>
    </source>
</reference>